<evidence type="ECO:0000256" key="1">
    <source>
        <dbReference type="ARBA" id="ARBA00022741"/>
    </source>
</evidence>
<dbReference type="Gene3D" id="1.10.1580.10">
    <property type="match status" value="1"/>
</dbReference>
<dbReference type="InterPro" id="IPR006073">
    <property type="entry name" value="GTP-bd"/>
</dbReference>
<dbReference type="InterPro" id="IPR019991">
    <property type="entry name" value="GTP-bd_ribosome_bgen"/>
</dbReference>
<evidence type="ECO:0000256" key="3">
    <source>
        <dbReference type="PIRNR" id="PIRNR006230"/>
    </source>
</evidence>
<dbReference type="eggNOG" id="COG1161">
    <property type="taxonomic scope" value="Bacteria"/>
</dbReference>
<comment type="similarity">
    <text evidence="3">Belongs to the TRAFAC class YlqF/YawG GTPase family. MTG1 subfamily.</text>
</comment>
<dbReference type="SUPFAM" id="SSF52540">
    <property type="entry name" value="P-loop containing nucleoside triphosphate hydrolases"/>
    <property type="match status" value="1"/>
</dbReference>
<dbReference type="RefSeq" id="WP_008277684.1">
    <property type="nucleotide sequence ID" value="NZ_AAXW01000050.1"/>
</dbReference>
<comment type="function">
    <text evidence="3">Required for a late step of 50S ribosomal subunit assembly. Has GTPase activity.</text>
</comment>
<dbReference type="PRINTS" id="PR00326">
    <property type="entry name" value="GTP1OBG"/>
</dbReference>
<evidence type="ECO:0000256" key="2">
    <source>
        <dbReference type="ARBA" id="ARBA00023134"/>
    </source>
</evidence>
<dbReference type="Proteomes" id="UP000003781">
    <property type="component" value="Unassembled WGS sequence"/>
</dbReference>
<dbReference type="PANTHER" id="PTHR45782:SF5">
    <property type="entry name" value="DAR GTPASE 3, CHLOROPLASTIC"/>
    <property type="match status" value="1"/>
</dbReference>
<dbReference type="CDD" id="cd01856">
    <property type="entry name" value="YlqF"/>
    <property type="match status" value="1"/>
</dbReference>
<dbReference type="NCBIfam" id="TIGR03596">
    <property type="entry name" value="GTPase_YlqF"/>
    <property type="match status" value="1"/>
</dbReference>
<keyword evidence="7" id="KW-1185">Reference proteome</keyword>
<dbReference type="GO" id="GO:0005525">
    <property type="term" value="F:GTP binding"/>
    <property type="evidence" value="ECO:0007669"/>
    <property type="project" value="UniProtKB-KW"/>
</dbReference>
<feature type="binding site" evidence="4">
    <location>
        <position position="175"/>
    </location>
    <ligand>
        <name>GTP</name>
        <dbReference type="ChEBI" id="CHEBI:37565"/>
    </ligand>
</feature>
<proteinExistence type="inferred from homology"/>
<dbReference type="InterPro" id="IPR030378">
    <property type="entry name" value="G_CP_dom"/>
</dbReference>
<comment type="caution">
    <text evidence="6">The sequence shown here is derived from an EMBL/GenBank/DDBJ whole genome shotgun (WGS) entry which is preliminary data.</text>
</comment>
<dbReference type="Gene3D" id="3.40.50.300">
    <property type="entry name" value="P-loop containing nucleotide triphosphate hydrolases"/>
    <property type="match status" value="1"/>
</dbReference>
<dbReference type="InterPro" id="IPR016478">
    <property type="entry name" value="GTPase_MTG1"/>
</dbReference>
<dbReference type="FunFam" id="3.40.50.300:FF:001189">
    <property type="entry name" value="DAR GTPase 3 chloroplastic"/>
    <property type="match status" value="1"/>
</dbReference>
<protein>
    <recommendedName>
        <fullName evidence="3">Ribosome biogenesis GTPase A</fullName>
    </recommendedName>
</protein>
<dbReference type="InterPro" id="IPR027417">
    <property type="entry name" value="P-loop_NTPase"/>
</dbReference>
<sequence>MPLIQWYPGHIAKAERQLKEQLNRVDVIFEVLDARIPLASHHPDVPQWIGDKPRLLVLNRMDMIPESVRQDWLNWFAAQGEKIYYTNAKQGKGIKPLTKAAQGAGVQMNQRRCDRGMRPRAVRAVVIGFPNVGKSALINRLLGRKVVASARRAGVTRQLQWIRISDSLELLDAPGIIPAKLDNQEDAVKLAICEDIGEAAYDNQQIGAALVDLLVELNFEKILLSRYQVDPQEITGEEYIEILGETRYQGDKERATMQLLNDFRKGIMGQIPLELPPS</sequence>
<dbReference type="PANTHER" id="PTHR45782">
    <property type="entry name" value="MITOCHONDRIAL RIBOSOME-ASSOCIATED GTPASE 1"/>
    <property type="match status" value="1"/>
</dbReference>
<dbReference type="GO" id="GO:0003924">
    <property type="term" value="F:GTPase activity"/>
    <property type="evidence" value="ECO:0007669"/>
    <property type="project" value="TreeGrafter"/>
</dbReference>
<dbReference type="GO" id="GO:0006412">
    <property type="term" value="P:translation"/>
    <property type="evidence" value="ECO:0007669"/>
    <property type="project" value="TreeGrafter"/>
</dbReference>
<evidence type="ECO:0000256" key="4">
    <source>
        <dbReference type="PIRSR" id="PIRSR006230-1"/>
    </source>
</evidence>
<dbReference type="GO" id="GO:0005737">
    <property type="term" value="C:cytoplasm"/>
    <property type="evidence" value="ECO:0007669"/>
    <property type="project" value="UniProtKB-SubCell"/>
</dbReference>
<feature type="binding site" evidence="4">
    <location>
        <begin position="59"/>
        <end position="62"/>
    </location>
    <ligand>
        <name>GTP</name>
        <dbReference type="ChEBI" id="CHEBI:37565"/>
    </ligand>
</feature>
<evidence type="ECO:0000259" key="5">
    <source>
        <dbReference type="PROSITE" id="PS51721"/>
    </source>
</evidence>
<reference evidence="6 7" key="1">
    <citation type="submission" date="2007-03" db="EMBL/GenBank/DDBJ databases">
        <authorList>
            <person name="Stal L."/>
            <person name="Ferriera S."/>
            <person name="Johnson J."/>
            <person name="Kravitz S."/>
            <person name="Beeson K."/>
            <person name="Sutton G."/>
            <person name="Rogers Y.-H."/>
            <person name="Friedman R."/>
            <person name="Frazier M."/>
            <person name="Venter J.C."/>
        </authorList>
    </citation>
    <scope>NUCLEOTIDE SEQUENCE [LARGE SCALE GENOMIC DNA]</scope>
    <source>
        <strain evidence="6 7">CCY0110</strain>
    </source>
</reference>
<dbReference type="PROSITE" id="PS51721">
    <property type="entry name" value="G_CP"/>
    <property type="match status" value="1"/>
</dbReference>
<evidence type="ECO:0000313" key="6">
    <source>
        <dbReference type="EMBL" id="EAZ89241.1"/>
    </source>
</evidence>
<evidence type="ECO:0000313" key="7">
    <source>
        <dbReference type="Proteomes" id="UP000003781"/>
    </source>
</evidence>
<feature type="domain" description="CP-type G" evidence="5">
    <location>
        <begin position="15"/>
        <end position="179"/>
    </location>
</feature>
<dbReference type="Pfam" id="PF01926">
    <property type="entry name" value="MMR_HSR1"/>
    <property type="match status" value="1"/>
</dbReference>
<dbReference type="InterPro" id="IPR023179">
    <property type="entry name" value="GTP-bd_ortho_bundle_sf"/>
</dbReference>
<dbReference type="OrthoDB" id="9779790at2"/>
<keyword evidence="1 3" id="KW-0547">Nucleotide-binding</keyword>
<keyword evidence="3" id="KW-0963">Cytoplasm</keyword>
<accession>A3IWC8</accession>
<comment type="subcellular location">
    <subcellularLocation>
        <location evidence="3">Cytoplasm</location>
    </subcellularLocation>
</comment>
<keyword evidence="2 3" id="KW-0342">GTP-binding</keyword>
<name>A3IWC8_9CHRO</name>
<dbReference type="PIRSF" id="PIRSF006230">
    <property type="entry name" value="MG442"/>
    <property type="match status" value="1"/>
</dbReference>
<organism evidence="6 7">
    <name type="scientific">Crocosphaera chwakensis CCY0110</name>
    <dbReference type="NCBI Taxonomy" id="391612"/>
    <lineage>
        <taxon>Bacteria</taxon>
        <taxon>Bacillati</taxon>
        <taxon>Cyanobacteriota</taxon>
        <taxon>Cyanophyceae</taxon>
        <taxon>Oscillatoriophycideae</taxon>
        <taxon>Chroococcales</taxon>
        <taxon>Aphanothecaceae</taxon>
        <taxon>Crocosphaera</taxon>
        <taxon>Crocosphaera chwakensis</taxon>
    </lineage>
</organism>
<gene>
    <name evidence="6" type="ORF">CY0110_06809</name>
</gene>
<dbReference type="AlphaFoldDB" id="A3IWC8"/>
<dbReference type="EMBL" id="AAXW01000050">
    <property type="protein sequence ID" value="EAZ89241.1"/>
    <property type="molecule type" value="Genomic_DNA"/>
</dbReference>